<dbReference type="PROSITE" id="PS00018">
    <property type="entry name" value="EF_HAND_1"/>
    <property type="match status" value="4"/>
</dbReference>
<dbReference type="SUPFAM" id="SSF47473">
    <property type="entry name" value="EF-hand"/>
    <property type="match status" value="1"/>
</dbReference>
<gene>
    <name evidence="7" type="ORF">CCAM_LOCUS33238</name>
</gene>
<dbReference type="GO" id="GO:0043226">
    <property type="term" value="C:organelle"/>
    <property type="evidence" value="ECO:0007669"/>
    <property type="project" value="UniProtKB-ARBA"/>
</dbReference>
<organism evidence="7 8">
    <name type="scientific">Cuscuta campestris</name>
    <dbReference type="NCBI Taxonomy" id="132261"/>
    <lineage>
        <taxon>Eukaryota</taxon>
        <taxon>Viridiplantae</taxon>
        <taxon>Streptophyta</taxon>
        <taxon>Embryophyta</taxon>
        <taxon>Tracheophyta</taxon>
        <taxon>Spermatophyta</taxon>
        <taxon>Magnoliopsida</taxon>
        <taxon>eudicotyledons</taxon>
        <taxon>Gunneridae</taxon>
        <taxon>Pentapetalae</taxon>
        <taxon>asterids</taxon>
        <taxon>lamiids</taxon>
        <taxon>Solanales</taxon>
        <taxon>Convolvulaceae</taxon>
        <taxon>Cuscuteae</taxon>
        <taxon>Cuscuta</taxon>
        <taxon>Cuscuta subgen. Grammica</taxon>
        <taxon>Cuscuta sect. Cleistogrammica</taxon>
    </lineage>
</organism>
<dbReference type="EMBL" id="OOIL02004368">
    <property type="protein sequence ID" value="VFQ91462.1"/>
    <property type="molecule type" value="Genomic_DNA"/>
</dbReference>
<dbReference type="InterPro" id="IPR002048">
    <property type="entry name" value="EF_hand_dom"/>
</dbReference>
<dbReference type="PANTHER" id="PTHR10891">
    <property type="entry name" value="EF-HAND CALCIUM-BINDING DOMAIN CONTAINING PROTEIN"/>
    <property type="match status" value="1"/>
</dbReference>
<dbReference type="FunFam" id="1.10.238.10:FF:000089">
    <property type="entry name" value="calmodulin-like protein 3"/>
    <property type="match status" value="1"/>
</dbReference>
<evidence type="ECO:0000313" key="8">
    <source>
        <dbReference type="Proteomes" id="UP000595140"/>
    </source>
</evidence>
<evidence type="ECO:0000259" key="6">
    <source>
        <dbReference type="PROSITE" id="PS50222"/>
    </source>
</evidence>
<feature type="compositionally biased region" description="Low complexity" evidence="5">
    <location>
        <begin position="14"/>
        <end position="26"/>
    </location>
</feature>
<dbReference type="SMART" id="SM00054">
    <property type="entry name" value="EFh"/>
    <property type="match status" value="4"/>
</dbReference>
<dbReference type="Gene3D" id="1.10.238.10">
    <property type="entry name" value="EF-hand"/>
    <property type="match status" value="2"/>
</dbReference>
<evidence type="ECO:0000256" key="4">
    <source>
        <dbReference type="ARBA" id="ARBA00022837"/>
    </source>
</evidence>
<protein>
    <recommendedName>
        <fullName evidence="6">EF-hand domain-containing protein</fullName>
    </recommendedName>
</protein>
<keyword evidence="2" id="KW-0479">Metal-binding</keyword>
<dbReference type="Pfam" id="PF13499">
    <property type="entry name" value="EF-hand_7"/>
    <property type="match status" value="2"/>
</dbReference>
<dbReference type="PROSITE" id="PS50222">
    <property type="entry name" value="EF_HAND_2"/>
    <property type="match status" value="4"/>
</dbReference>
<dbReference type="InterPro" id="IPR018247">
    <property type="entry name" value="EF_Hand_1_Ca_BS"/>
</dbReference>
<dbReference type="FunFam" id="1.10.238.10:FF:000178">
    <property type="entry name" value="Calmodulin-2 A"/>
    <property type="match status" value="1"/>
</dbReference>
<name>A0A484MRD0_9ASTE</name>
<sequence>MGLRSLFSKKKKSTAAASTGGATPSPEESAPPMLRALSISSSRLQIAEMEQVFAKFDANSDGKISASELGSILTSLGATATEQDLEDLIKEVDRDGDGHIDLQEFIELNTKDVDPEEIMANLKEAFSVYDINRDGTITAEELHQVMGSLGEGCSMAECRKMINGVDSNGDGMISFDEFKVMMMAGLA</sequence>
<evidence type="ECO:0000256" key="5">
    <source>
        <dbReference type="SAM" id="MobiDB-lite"/>
    </source>
</evidence>
<dbReference type="GO" id="GO:0005737">
    <property type="term" value="C:cytoplasm"/>
    <property type="evidence" value="ECO:0007669"/>
    <property type="project" value="UniProtKB-ARBA"/>
</dbReference>
<feature type="domain" description="EF-hand" evidence="6">
    <location>
        <begin position="117"/>
        <end position="152"/>
    </location>
</feature>
<dbReference type="Proteomes" id="UP000595140">
    <property type="component" value="Unassembled WGS sequence"/>
</dbReference>
<evidence type="ECO:0000313" key="7">
    <source>
        <dbReference type="EMBL" id="VFQ91462.1"/>
    </source>
</evidence>
<feature type="domain" description="EF-hand" evidence="6">
    <location>
        <begin position="44"/>
        <end position="79"/>
    </location>
</feature>
<keyword evidence="8" id="KW-1185">Reference proteome</keyword>
<proteinExistence type="predicted"/>
<dbReference type="GO" id="GO:0005509">
    <property type="term" value="F:calcium ion binding"/>
    <property type="evidence" value="ECO:0007669"/>
    <property type="project" value="InterPro"/>
</dbReference>
<accession>A0A484MRD0</accession>
<keyword evidence="3" id="KW-0677">Repeat</keyword>
<feature type="domain" description="EF-hand" evidence="6">
    <location>
        <begin position="80"/>
        <end position="115"/>
    </location>
</feature>
<dbReference type="CDD" id="cd00051">
    <property type="entry name" value="EFh"/>
    <property type="match status" value="2"/>
</dbReference>
<dbReference type="OrthoDB" id="26525at2759"/>
<dbReference type="InterPro" id="IPR039647">
    <property type="entry name" value="EF_hand_pair_protein_CML-like"/>
</dbReference>
<evidence type="ECO:0000256" key="2">
    <source>
        <dbReference type="ARBA" id="ARBA00022723"/>
    </source>
</evidence>
<evidence type="ECO:0000256" key="1">
    <source>
        <dbReference type="ARBA" id="ARBA00003291"/>
    </source>
</evidence>
<evidence type="ECO:0000256" key="3">
    <source>
        <dbReference type="ARBA" id="ARBA00022737"/>
    </source>
</evidence>
<feature type="domain" description="EF-hand" evidence="6">
    <location>
        <begin position="153"/>
        <end position="187"/>
    </location>
</feature>
<dbReference type="AlphaFoldDB" id="A0A484MRD0"/>
<comment type="function">
    <text evidence="1">Potential calcium sensor.</text>
</comment>
<keyword evidence="4" id="KW-0106">Calcium</keyword>
<reference evidence="7 8" key="1">
    <citation type="submission" date="2018-04" db="EMBL/GenBank/DDBJ databases">
        <authorList>
            <person name="Vogel A."/>
        </authorList>
    </citation>
    <scope>NUCLEOTIDE SEQUENCE [LARGE SCALE GENOMIC DNA]</scope>
</reference>
<dbReference type="InterPro" id="IPR011992">
    <property type="entry name" value="EF-hand-dom_pair"/>
</dbReference>
<feature type="region of interest" description="Disordered" evidence="5">
    <location>
        <begin position="1"/>
        <end position="32"/>
    </location>
</feature>